<reference evidence="1" key="1">
    <citation type="submission" date="2020-10" db="EMBL/GenBank/DDBJ databases">
        <authorList>
            <person name="Gilroy R."/>
        </authorList>
    </citation>
    <scope>NUCLEOTIDE SEQUENCE</scope>
    <source>
        <strain evidence="1">6086</strain>
    </source>
</reference>
<dbReference type="EMBL" id="DVJM01000105">
    <property type="protein sequence ID" value="HIS78757.1"/>
    <property type="molecule type" value="Genomic_DNA"/>
</dbReference>
<dbReference type="AlphaFoldDB" id="A0A9D1K2D3"/>
<evidence type="ECO:0008006" key="3">
    <source>
        <dbReference type="Google" id="ProtNLM"/>
    </source>
</evidence>
<comment type="caution">
    <text evidence="1">The sequence shown here is derived from an EMBL/GenBank/DDBJ whole genome shotgun (WGS) entry which is preliminary data.</text>
</comment>
<gene>
    <name evidence="1" type="ORF">IAD03_05240</name>
</gene>
<proteinExistence type="predicted"/>
<sequence length="207" mass="22764">MAEILILNGSPRAPRSNSKRYAELFSESCRGQTRYLAVGRDNHQELCGALEGCTDLLLVFPLYADGIPVPLLHALKAFEEQPPKRRPTVSVLINCGFYESEQNDAAVDMVRQFCRQAGFPFGSVLEIGSGEAILDTPFRALVRGKIKKLARAIETGKHSALRVTMPISRGMFVKASTKYWIRYGAKNGVTAEQMATMQIEGSAPNGK</sequence>
<name>A0A9D1K2D3_9FIRM</name>
<evidence type="ECO:0000313" key="1">
    <source>
        <dbReference type="EMBL" id="HIS78757.1"/>
    </source>
</evidence>
<dbReference type="Proteomes" id="UP000824141">
    <property type="component" value="Unassembled WGS sequence"/>
</dbReference>
<protein>
    <recommendedName>
        <fullName evidence="3">Flavodoxin-like fold domain-containing protein</fullName>
    </recommendedName>
</protein>
<dbReference type="InterPro" id="IPR029039">
    <property type="entry name" value="Flavoprotein-like_sf"/>
</dbReference>
<evidence type="ECO:0000313" key="2">
    <source>
        <dbReference type="Proteomes" id="UP000824141"/>
    </source>
</evidence>
<reference evidence="1" key="2">
    <citation type="journal article" date="2021" name="PeerJ">
        <title>Extensive microbial diversity within the chicken gut microbiome revealed by metagenomics and culture.</title>
        <authorList>
            <person name="Gilroy R."/>
            <person name="Ravi A."/>
            <person name="Getino M."/>
            <person name="Pursley I."/>
            <person name="Horton D.L."/>
            <person name="Alikhan N.F."/>
            <person name="Baker D."/>
            <person name="Gharbi K."/>
            <person name="Hall N."/>
            <person name="Watson M."/>
            <person name="Adriaenssens E.M."/>
            <person name="Foster-Nyarko E."/>
            <person name="Jarju S."/>
            <person name="Secka A."/>
            <person name="Antonio M."/>
            <person name="Oren A."/>
            <person name="Chaudhuri R.R."/>
            <person name="La Ragione R."/>
            <person name="Hildebrand F."/>
            <person name="Pallen M.J."/>
        </authorList>
    </citation>
    <scope>NUCLEOTIDE SEQUENCE</scope>
    <source>
        <strain evidence="1">6086</strain>
    </source>
</reference>
<dbReference type="SUPFAM" id="SSF52218">
    <property type="entry name" value="Flavoproteins"/>
    <property type="match status" value="1"/>
</dbReference>
<accession>A0A9D1K2D3</accession>
<organism evidence="1 2">
    <name type="scientific">Candidatus Caccousia stercoris</name>
    <dbReference type="NCBI Taxonomy" id="2840723"/>
    <lineage>
        <taxon>Bacteria</taxon>
        <taxon>Bacillati</taxon>
        <taxon>Bacillota</taxon>
        <taxon>Clostridia</taxon>
        <taxon>Eubacteriales</taxon>
        <taxon>Oscillospiraceae</taxon>
        <taxon>Oscillospiraceae incertae sedis</taxon>
        <taxon>Candidatus Caccousia</taxon>
    </lineage>
</organism>